<dbReference type="RefSeq" id="WP_097009596.1">
    <property type="nucleotide sequence ID" value="NZ_OBEJ01000003.1"/>
</dbReference>
<organism evidence="1 2">
    <name type="scientific">Natronoarchaeum philippinense</name>
    <dbReference type="NCBI Taxonomy" id="558529"/>
    <lineage>
        <taxon>Archaea</taxon>
        <taxon>Methanobacteriati</taxon>
        <taxon>Methanobacteriota</taxon>
        <taxon>Stenosarchaea group</taxon>
        <taxon>Halobacteria</taxon>
        <taxon>Halobacteriales</taxon>
        <taxon>Natronoarchaeaceae</taxon>
    </lineage>
</organism>
<keyword evidence="2" id="KW-1185">Reference proteome</keyword>
<evidence type="ECO:0000313" key="2">
    <source>
        <dbReference type="Proteomes" id="UP000219453"/>
    </source>
</evidence>
<gene>
    <name evidence="1" type="ORF">SAMN06269185_2717</name>
</gene>
<sequence length="60" mass="5980">MVRSTTAGSTPLGERIELGLLGLGTLATAVAAYHAGTTGNWVPLLIASVATGTLVALTSR</sequence>
<proteinExistence type="predicted"/>
<evidence type="ECO:0000313" key="1">
    <source>
        <dbReference type="EMBL" id="SNZ16185.1"/>
    </source>
</evidence>
<name>A0A285P378_NATPI</name>
<protein>
    <submittedName>
        <fullName evidence="1">Uncharacterized protein</fullName>
    </submittedName>
</protein>
<dbReference type="AlphaFoldDB" id="A0A285P378"/>
<accession>A0A285P378</accession>
<dbReference type="Proteomes" id="UP000219453">
    <property type="component" value="Unassembled WGS sequence"/>
</dbReference>
<dbReference type="EMBL" id="OBEJ01000003">
    <property type="protein sequence ID" value="SNZ16185.1"/>
    <property type="molecule type" value="Genomic_DNA"/>
</dbReference>
<reference evidence="1 2" key="1">
    <citation type="submission" date="2017-09" db="EMBL/GenBank/DDBJ databases">
        <authorList>
            <person name="Ehlers B."/>
            <person name="Leendertz F.H."/>
        </authorList>
    </citation>
    <scope>NUCLEOTIDE SEQUENCE [LARGE SCALE GENOMIC DNA]</scope>
    <source>
        <strain evidence="1 2">DSM 27208</strain>
    </source>
</reference>